<sequence length="155" mass="15142">MGLSGFALRLRLILRRAAFGTAVGLLFGGALALLIAAGVVAVAARYGLVAGLLSGAGFLVFLGILVAIVGRPRRGLATPAAAVASGPVPQAPPASLAGGLSAASGLLPNGAKEVVAGVVARQLTIRPGRTIGAALAVGAAITLVGAMRRRSPPPR</sequence>
<organism evidence="2 3">
    <name type="scientific">Parvularcula dongshanensis</name>
    <dbReference type="NCBI Taxonomy" id="1173995"/>
    <lineage>
        <taxon>Bacteria</taxon>
        <taxon>Pseudomonadati</taxon>
        <taxon>Pseudomonadota</taxon>
        <taxon>Alphaproteobacteria</taxon>
        <taxon>Parvularculales</taxon>
        <taxon>Parvularculaceae</taxon>
        <taxon>Parvularcula</taxon>
    </lineage>
</organism>
<name>A0A840I3I6_9PROT</name>
<keyword evidence="1" id="KW-0472">Membrane</keyword>
<dbReference type="RefSeq" id="WP_183817014.1">
    <property type="nucleotide sequence ID" value="NZ_JACHOB010000002.1"/>
</dbReference>
<evidence type="ECO:0000256" key="1">
    <source>
        <dbReference type="SAM" id="Phobius"/>
    </source>
</evidence>
<dbReference type="AlphaFoldDB" id="A0A840I3I6"/>
<evidence type="ECO:0000313" key="2">
    <source>
        <dbReference type="EMBL" id="MBB4658841.1"/>
    </source>
</evidence>
<dbReference type="EMBL" id="JACHOB010000002">
    <property type="protein sequence ID" value="MBB4658841.1"/>
    <property type="molecule type" value="Genomic_DNA"/>
</dbReference>
<gene>
    <name evidence="2" type="ORF">GGQ59_001355</name>
</gene>
<comment type="caution">
    <text evidence="2">The sequence shown here is derived from an EMBL/GenBank/DDBJ whole genome shotgun (WGS) entry which is preliminary data.</text>
</comment>
<keyword evidence="1" id="KW-0812">Transmembrane</keyword>
<reference evidence="2 3" key="1">
    <citation type="submission" date="2020-08" db="EMBL/GenBank/DDBJ databases">
        <title>Genomic Encyclopedia of Type Strains, Phase IV (KMG-IV): sequencing the most valuable type-strain genomes for metagenomic binning, comparative biology and taxonomic classification.</title>
        <authorList>
            <person name="Goeker M."/>
        </authorList>
    </citation>
    <scope>NUCLEOTIDE SEQUENCE [LARGE SCALE GENOMIC DNA]</scope>
    <source>
        <strain evidence="2 3">DSM 102850</strain>
    </source>
</reference>
<dbReference type="Proteomes" id="UP000563524">
    <property type="component" value="Unassembled WGS sequence"/>
</dbReference>
<feature type="transmembrane region" description="Helical" evidence="1">
    <location>
        <begin position="21"/>
        <end position="42"/>
    </location>
</feature>
<evidence type="ECO:0000313" key="3">
    <source>
        <dbReference type="Proteomes" id="UP000563524"/>
    </source>
</evidence>
<keyword evidence="1" id="KW-1133">Transmembrane helix</keyword>
<proteinExistence type="predicted"/>
<accession>A0A840I3I6</accession>
<feature type="transmembrane region" description="Helical" evidence="1">
    <location>
        <begin position="48"/>
        <end position="69"/>
    </location>
</feature>
<keyword evidence="3" id="KW-1185">Reference proteome</keyword>
<protein>
    <submittedName>
        <fullName evidence="2">Uncharacterized protein</fullName>
    </submittedName>
</protein>
<feature type="transmembrane region" description="Helical" evidence="1">
    <location>
        <begin position="130"/>
        <end position="147"/>
    </location>
</feature>